<dbReference type="InterPro" id="IPR019422">
    <property type="entry name" value="7TM_GPCR_serpentine_rcpt_Srh"/>
</dbReference>
<organism evidence="3 4">
    <name type="scientific">Mesorhabditis spiculigera</name>
    <dbReference type="NCBI Taxonomy" id="96644"/>
    <lineage>
        <taxon>Eukaryota</taxon>
        <taxon>Metazoa</taxon>
        <taxon>Ecdysozoa</taxon>
        <taxon>Nematoda</taxon>
        <taxon>Chromadorea</taxon>
        <taxon>Rhabditida</taxon>
        <taxon>Rhabditina</taxon>
        <taxon>Rhabditomorpha</taxon>
        <taxon>Rhabditoidea</taxon>
        <taxon>Rhabditidae</taxon>
        <taxon>Mesorhabditinae</taxon>
        <taxon>Mesorhabditis</taxon>
    </lineage>
</organism>
<gene>
    <name evidence="3" type="ORF">MSPICULIGERA_LOCUS25685</name>
</gene>
<dbReference type="Pfam" id="PF10318">
    <property type="entry name" value="7TM_GPCR_Srh"/>
    <property type="match status" value="1"/>
</dbReference>
<dbReference type="Proteomes" id="UP001177023">
    <property type="component" value="Unassembled WGS sequence"/>
</dbReference>
<dbReference type="PANTHER" id="PTHR46891">
    <property type="entry name" value="SERPENTINE RECEPTOR, CLASS H-RELATED"/>
    <property type="match status" value="1"/>
</dbReference>
<keyword evidence="2" id="KW-1133">Transmembrane helix</keyword>
<evidence type="ECO:0000313" key="4">
    <source>
        <dbReference type="Proteomes" id="UP001177023"/>
    </source>
</evidence>
<keyword evidence="2" id="KW-0472">Membrane</keyword>
<feature type="transmembrane region" description="Helical" evidence="2">
    <location>
        <begin position="305"/>
        <end position="325"/>
    </location>
</feature>
<protein>
    <recommendedName>
        <fullName evidence="5">G protein-coupled receptor</fullName>
    </recommendedName>
</protein>
<evidence type="ECO:0000256" key="1">
    <source>
        <dbReference type="SAM" id="MobiDB-lite"/>
    </source>
</evidence>
<feature type="region of interest" description="Disordered" evidence="1">
    <location>
        <begin position="366"/>
        <end position="388"/>
    </location>
</feature>
<keyword evidence="4" id="KW-1185">Reference proteome</keyword>
<evidence type="ECO:0000256" key="2">
    <source>
        <dbReference type="SAM" id="Phobius"/>
    </source>
</evidence>
<feature type="transmembrane region" description="Helical" evidence="2">
    <location>
        <begin position="225"/>
        <end position="247"/>
    </location>
</feature>
<proteinExistence type="predicted"/>
<accession>A0AA36DIA1</accession>
<keyword evidence="2" id="KW-0812">Transmembrane</keyword>
<dbReference type="EMBL" id="CATQJA010002710">
    <property type="protein sequence ID" value="CAJ0587730.1"/>
    <property type="molecule type" value="Genomic_DNA"/>
</dbReference>
<feature type="compositionally biased region" description="Basic and acidic residues" evidence="1">
    <location>
        <begin position="375"/>
        <end position="388"/>
    </location>
</feature>
<evidence type="ECO:0000313" key="3">
    <source>
        <dbReference type="EMBL" id="CAJ0587730.1"/>
    </source>
</evidence>
<evidence type="ECO:0008006" key="5">
    <source>
        <dbReference type="Google" id="ProtNLM"/>
    </source>
</evidence>
<comment type="caution">
    <text evidence="3">The sequence shown here is derived from an EMBL/GenBank/DDBJ whole genome shotgun (WGS) entry which is preliminary data.</text>
</comment>
<name>A0AA36DIA1_9BILA</name>
<reference evidence="3" key="1">
    <citation type="submission" date="2023-06" db="EMBL/GenBank/DDBJ databases">
        <authorList>
            <person name="Delattre M."/>
        </authorList>
    </citation>
    <scope>NUCLEOTIDE SEQUENCE</scope>
    <source>
        <strain evidence="3">AF72</strain>
    </source>
</reference>
<feature type="transmembrane region" description="Helical" evidence="2">
    <location>
        <begin position="268"/>
        <end position="293"/>
    </location>
</feature>
<feature type="non-terminal residue" evidence="3">
    <location>
        <position position="388"/>
    </location>
</feature>
<feature type="transmembrane region" description="Helical" evidence="2">
    <location>
        <begin position="20"/>
        <end position="43"/>
    </location>
</feature>
<feature type="transmembrane region" description="Helical" evidence="2">
    <location>
        <begin position="137"/>
        <end position="160"/>
    </location>
</feature>
<sequence>MLWESMRNITLPEYEAPTTYTRALNISVMLSTPFNLFVMFVILRAPGQMIQGYRYFIFALQLETLIFELFLELSIPELYYPLQGIAPHGVIKDLITTYPRVAWFITLFMLSIFWLTVLLLHLYRYQLMRVNKMRKGIYYFCMVMGILLWAAYMVINFFVWRGVIVTQVTPEGLPDVNEYIYRAYIKTYPGVAPFVRTIPPTAFSSSREPFDLWLAKVEPLASCHILTACYTFGFGSAIILLVALTCLEISKHALVSVQTRRSQRNLTLILFAQITIPFMCVIFPMVSMAVSLLEESWMPQWWTNFLLFCVAQHGFVSSIGILLCYTPHRTYVKSLSKTWFPCCRGSPEAIAIGSEFLSTTMNQETARDAAGQQRAQEEAVRDDDAQGN</sequence>
<dbReference type="AlphaFoldDB" id="A0AA36DIA1"/>
<feature type="transmembrane region" description="Helical" evidence="2">
    <location>
        <begin position="101"/>
        <end position="125"/>
    </location>
</feature>